<protein>
    <submittedName>
        <fullName evidence="2">Uncharacterized protein</fullName>
    </submittedName>
</protein>
<dbReference type="Proteomes" id="UP000253606">
    <property type="component" value="Chromosome"/>
</dbReference>
<feature type="compositionally biased region" description="Polar residues" evidence="1">
    <location>
        <begin position="24"/>
        <end position="53"/>
    </location>
</feature>
<dbReference type="KEGG" id="abas:ACPOL_5198"/>
<name>A0A2Z5G5H6_9BACT</name>
<feature type="region of interest" description="Disordered" evidence="1">
    <location>
        <begin position="1"/>
        <end position="53"/>
    </location>
</feature>
<reference evidence="2 3" key="1">
    <citation type="journal article" date="2018" name="Front. Microbiol.">
        <title>Hydrolytic Capabilities as a Key to Environmental Success: Chitinolytic and Cellulolytic Acidobacteria From Acidic Sub-arctic Soils and Boreal Peatlands.</title>
        <authorList>
            <person name="Belova S.E."/>
            <person name="Ravin N.V."/>
            <person name="Pankratov T.A."/>
            <person name="Rakitin A.L."/>
            <person name="Ivanova A.A."/>
            <person name="Beletsky A.V."/>
            <person name="Mardanov A.V."/>
            <person name="Sinninghe Damste J.S."/>
            <person name="Dedysh S.N."/>
        </authorList>
    </citation>
    <scope>NUCLEOTIDE SEQUENCE [LARGE SCALE GENOMIC DNA]</scope>
    <source>
        <strain evidence="2 3">SBC82</strain>
    </source>
</reference>
<dbReference type="AlphaFoldDB" id="A0A2Z5G5H6"/>
<evidence type="ECO:0000313" key="3">
    <source>
        <dbReference type="Proteomes" id="UP000253606"/>
    </source>
</evidence>
<sequence>MREFPSASPAAILFSSRDPPVVDHQNTVGESKSPNPCQSLGLTSSVQMPAQSR</sequence>
<accession>A0A2Z5G5H6</accession>
<keyword evidence="3" id="KW-1185">Reference proteome</keyword>
<evidence type="ECO:0000313" key="2">
    <source>
        <dbReference type="EMBL" id="AXC14452.1"/>
    </source>
</evidence>
<dbReference type="EMBL" id="CP030840">
    <property type="protein sequence ID" value="AXC14452.1"/>
    <property type="molecule type" value="Genomic_DNA"/>
</dbReference>
<evidence type="ECO:0000256" key="1">
    <source>
        <dbReference type="SAM" id="MobiDB-lite"/>
    </source>
</evidence>
<proteinExistence type="predicted"/>
<organism evidence="2 3">
    <name type="scientific">Acidisarcina polymorpha</name>
    <dbReference type="NCBI Taxonomy" id="2211140"/>
    <lineage>
        <taxon>Bacteria</taxon>
        <taxon>Pseudomonadati</taxon>
        <taxon>Acidobacteriota</taxon>
        <taxon>Terriglobia</taxon>
        <taxon>Terriglobales</taxon>
        <taxon>Acidobacteriaceae</taxon>
        <taxon>Acidisarcina</taxon>
    </lineage>
</organism>
<gene>
    <name evidence="2" type="ORF">ACPOL_5198</name>
</gene>